<sequence length="94" mass="10697">MAHKQNVRPIASLKANPCLGMRYRGKGSCLFLPGLAPLRFYRLRCQQDFQTVPPSLRTKLRSFCNCFGAEFCFADSILQQFAMNVVVSYNPVFN</sequence>
<organism evidence="1">
    <name type="scientific">bioreactor metagenome</name>
    <dbReference type="NCBI Taxonomy" id="1076179"/>
    <lineage>
        <taxon>unclassified sequences</taxon>
        <taxon>metagenomes</taxon>
        <taxon>ecological metagenomes</taxon>
    </lineage>
</organism>
<gene>
    <name evidence="1" type="ORF">SDC9_03960</name>
</gene>
<proteinExistence type="predicted"/>
<reference evidence="1" key="1">
    <citation type="submission" date="2019-08" db="EMBL/GenBank/DDBJ databases">
        <authorList>
            <person name="Kucharzyk K."/>
            <person name="Murdoch R.W."/>
            <person name="Higgins S."/>
            <person name="Loffler F."/>
        </authorList>
    </citation>
    <scope>NUCLEOTIDE SEQUENCE</scope>
</reference>
<evidence type="ECO:0000313" key="1">
    <source>
        <dbReference type="EMBL" id="MPL58427.1"/>
    </source>
</evidence>
<dbReference type="AlphaFoldDB" id="A0A644SVY2"/>
<name>A0A644SVY2_9ZZZZ</name>
<protein>
    <submittedName>
        <fullName evidence="1">Uncharacterized protein</fullName>
    </submittedName>
</protein>
<accession>A0A644SVY2</accession>
<comment type="caution">
    <text evidence="1">The sequence shown here is derived from an EMBL/GenBank/DDBJ whole genome shotgun (WGS) entry which is preliminary data.</text>
</comment>
<dbReference type="EMBL" id="VSSQ01000007">
    <property type="protein sequence ID" value="MPL58427.1"/>
    <property type="molecule type" value="Genomic_DNA"/>
</dbReference>